<evidence type="ECO:0000313" key="3">
    <source>
        <dbReference type="EMBL" id="QSI78190.1"/>
    </source>
</evidence>
<keyword evidence="1" id="KW-0233">DNA recombination</keyword>
<protein>
    <submittedName>
        <fullName evidence="3">Integrase domain-containing protein</fullName>
    </submittedName>
</protein>
<accession>A0ABX7MCF6</accession>
<dbReference type="InterPro" id="IPR024457">
    <property type="entry name" value="Putative_integrase_N"/>
</dbReference>
<name>A0ABX7MCF6_9RHOO</name>
<dbReference type="Pfam" id="PF12835">
    <property type="entry name" value="Integrase_1"/>
    <property type="match status" value="1"/>
</dbReference>
<dbReference type="InterPro" id="IPR002104">
    <property type="entry name" value="Integrase_catalytic"/>
</dbReference>
<feature type="domain" description="Tyr recombinase" evidence="2">
    <location>
        <begin position="140"/>
        <end position="342"/>
    </location>
</feature>
<evidence type="ECO:0000313" key="4">
    <source>
        <dbReference type="Proteomes" id="UP000663570"/>
    </source>
</evidence>
<sequence length="426" mass="48163">MKVIHRRRTTRELQPGAIDDVNGLRASVLALIKLESPRSIKKAKDVSGIRQRQREEMALAICDDLLAGGFAIRSIRGLGSRHVCYLFKTWYDQRQSLGTLQNKRTVLKWLADLSGKHGLVEPLDKYLPSGVPTKRSLVAKLDKSWAAADVDVDEIIATVGQSYPWAATLLKLVRAFGLRRSEAVCFRPCIALTIRDGVQVVWLRKRGWGTKGGRERFVPILSQSQIDVIEEAKSYCDSESAAVMSRFGLSKKAAIMKFKWVVEQAGITKKSKGVTLHGLRHQYYHERILAVDGGMESPIKLTEKMLEINQILDEALESERSRLVELIHYVKRTRWATFNPWDLEDLERLTKTRKEISEELGHDRVEITTAYAGSYATLCHLLRKWSTVIRTELSDKSMSDLAALRYVKPVEDEGSLATGEEGAWDD</sequence>
<dbReference type="Pfam" id="PF12834">
    <property type="entry name" value="Phage_int_SAM_2"/>
    <property type="match status" value="1"/>
</dbReference>
<dbReference type="PROSITE" id="PS51898">
    <property type="entry name" value="TYR_RECOMBINASE"/>
    <property type="match status" value="1"/>
</dbReference>
<reference evidence="3 4" key="1">
    <citation type="submission" date="2021-02" db="EMBL/GenBank/DDBJ databases">
        <title>Niveibacterium changnyeongensis HC41.</title>
        <authorList>
            <person name="Kang M."/>
        </authorList>
    </citation>
    <scope>NUCLEOTIDE SEQUENCE [LARGE SCALE GENOMIC DNA]</scope>
    <source>
        <strain evidence="3 4">HC41</strain>
    </source>
</reference>
<evidence type="ECO:0000259" key="2">
    <source>
        <dbReference type="PROSITE" id="PS51898"/>
    </source>
</evidence>
<evidence type="ECO:0000256" key="1">
    <source>
        <dbReference type="ARBA" id="ARBA00023172"/>
    </source>
</evidence>
<dbReference type="SUPFAM" id="SSF56349">
    <property type="entry name" value="DNA breaking-rejoining enzymes"/>
    <property type="match status" value="1"/>
</dbReference>
<keyword evidence="4" id="KW-1185">Reference proteome</keyword>
<dbReference type="RefSeq" id="WP_206255503.1">
    <property type="nucleotide sequence ID" value="NZ_CP071060.1"/>
</dbReference>
<dbReference type="Gene3D" id="1.10.443.10">
    <property type="entry name" value="Intergrase catalytic core"/>
    <property type="match status" value="1"/>
</dbReference>
<gene>
    <name evidence="3" type="ORF">JY500_06010</name>
</gene>
<dbReference type="InterPro" id="IPR013762">
    <property type="entry name" value="Integrase-like_cat_sf"/>
</dbReference>
<organism evidence="3 4">
    <name type="scientific">Niveibacterium microcysteis</name>
    <dbReference type="NCBI Taxonomy" id="2811415"/>
    <lineage>
        <taxon>Bacteria</taxon>
        <taxon>Pseudomonadati</taxon>
        <taxon>Pseudomonadota</taxon>
        <taxon>Betaproteobacteria</taxon>
        <taxon>Rhodocyclales</taxon>
        <taxon>Rhodocyclaceae</taxon>
        <taxon>Niveibacterium</taxon>
    </lineage>
</organism>
<dbReference type="InterPro" id="IPR024456">
    <property type="entry name" value="Integrase_catalytic_putative"/>
</dbReference>
<dbReference type="Proteomes" id="UP000663570">
    <property type="component" value="Chromosome"/>
</dbReference>
<dbReference type="EMBL" id="CP071060">
    <property type="protein sequence ID" value="QSI78190.1"/>
    <property type="molecule type" value="Genomic_DNA"/>
</dbReference>
<dbReference type="InterPro" id="IPR011010">
    <property type="entry name" value="DNA_brk_join_enz"/>
</dbReference>
<proteinExistence type="predicted"/>